<comment type="caution">
    <text evidence="2">The sequence shown here is derived from an EMBL/GenBank/DDBJ whole genome shotgun (WGS) entry which is preliminary data.</text>
</comment>
<dbReference type="InterPro" id="IPR025659">
    <property type="entry name" value="Tubby-like_C"/>
</dbReference>
<dbReference type="AlphaFoldDB" id="A0A6A4PW84"/>
<evidence type="ECO:0000313" key="3">
    <source>
        <dbReference type="Proteomes" id="UP000447434"/>
    </source>
</evidence>
<keyword evidence="3" id="KW-1185">Reference proteome</keyword>
<dbReference type="InterPro" id="IPR007612">
    <property type="entry name" value="LOR"/>
</dbReference>
<name>A0A6A4PW84_LUPAL</name>
<dbReference type="OrthoDB" id="652749at2759"/>
<dbReference type="Gene3D" id="2.40.160.200">
    <property type="entry name" value="LURP1-related"/>
    <property type="match status" value="1"/>
</dbReference>
<evidence type="ECO:0000256" key="1">
    <source>
        <dbReference type="ARBA" id="ARBA00005437"/>
    </source>
</evidence>
<proteinExistence type="inferred from homology"/>
<gene>
    <name evidence="2" type="ORF">Lalb_Chr10g0101131</name>
</gene>
<dbReference type="InterPro" id="IPR038595">
    <property type="entry name" value="LOR_sf"/>
</dbReference>
<comment type="similarity">
    <text evidence="1">Belongs to the LOR family.</text>
</comment>
<dbReference type="EMBL" id="WOCE01000010">
    <property type="protein sequence ID" value="KAE9605798.1"/>
    <property type="molecule type" value="Genomic_DNA"/>
</dbReference>
<organism evidence="2 3">
    <name type="scientific">Lupinus albus</name>
    <name type="common">White lupine</name>
    <name type="synonym">Lupinus termis</name>
    <dbReference type="NCBI Taxonomy" id="3870"/>
    <lineage>
        <taxon>Eukaryota</taxon>
        <taxon>Viridiplantae</taxon>
        <taxon>Streptophyta</taxon>
        <taxon>Embryophyta</taxon>
        <taxon>Tracheophyta</taxon>
        <taxon>Spermatophyta</taxon>
        <taxon>Magnoliopsida</taxon>
        <taxon>eudicotyledons</taxon>
        <taxon>Gunneridae</taxon>
        <taxon>Pentapetalae</taxon>
        <taxon>rosids</taxon>
        <taxon>fabids</taxon>
        <taxon>Fabales</taxon>
        <taxon>Fabaceae</taxon>
        <taxon>Papilionoideae</taxon>
        <taxon>50 kb inversion clade</taxon>
        <taxon>genistoids sensu lato</taxon>
        <taxon>core genistoids</taxon>
        <taxon>Genisteae</taxon>
        <taxon>Lupinus</taxon>
    </lineage>
</organism>
<protein>
    <submittedName>
        <fullName evidence="2">Putative tubby-like domain-containing protein</fullName>
    </submittedName>
</protein>
<dbReference type="PANTHER" id="PTHR31087:SF25">
    <property type="entry name" value="TRANSLATION INITIATION FACTOR 2B FAMILY PROTEIN, PUTATIVE, EXPRESSED-RELATED"/>
    <property type="match status" value="1"/>
</dbReference>
<dbReference type="Proteomes" id="UP000447434">
    <property type="component" value="Chromosome 10"/>
</dbReference>
<dbReference type="PANTHER" id="PTHR31087">
    <property type="match status" value="1"/>
</dbReference>
<sequence>MFLVHFQPLIATRRIMYRLILSLTKTTHNDDMIKYNHVALIVPCFSIYRSPFICFIHIQISFSIMGKVHPQALHSSSTTCNFTSKQETFTLWMKSLVLNGKGCTVFDSNGQIVYRVDNYSCRHRYEVHLMDEKGNTLFTIQKKYKLSKFWEGYRFPAMNNDHKGPCFRVCKTHKITKGVSTNEVEVGLDKNQSYAHKIESNTCKSAYKISNEFGVVAAELRRKKSHSGVDLGEDVFTMIVEPNTDLSLIMGLVVTFSLMNSKM</sequence>
<reference evidence="3" key="1">
    <citation type="journal article" date="2020" name="Nat. Commun.">
        <title>Genome sequence of the cluster root forming white lupin.</title>
        <authorList>
            <person name="Hufnagel B."/>
            <person name="Marques A."/>
            <person name="Soriano A."/>
            <person name="Marques L."/>
            <person name="Divol F."/>
            <person name="Doumas P."/>
            <person name="Sallet E."/>
            <person name="Mancinotti D."/>
            <person name="Carrere S."/>
            <person name="Marande W."/>
            <person name="Arribat S."/>
            <person name="Keller J."/>
            <person name="Huneau C."/>
            <person name="Blein T."/>
            <person name="Aime D."/>
            <person name="Laguerre M."/>
            <person name="Taylor J."/>
            <person name="Schubert V."/>
            <person name="Nelson M."/>
            <person name="Geu-Flores F."/>
            <person name="Crespi M."/>
            <person name="Gallardo-Guerrero K."/>
            <person name="Delaux P.-M."/>
            <person name="Salse J."/>
            <person name="Berges H."/>
            <person name="Guyot R."/>
            <person name="Gouzy J."/>
            <person name="Peret B."/>
        </authorList>
    </citation>
    <scope>NUCLEOTIDE SEQUENCE [LARGE SCALE GENOMIC DNA]</scope>
    <source>
        <strain evidence="3">cv. Amiga</strain>
    </source>
</reference>
<dbReference type="SUPFAM" id="SSF54518">
    <property type="entry name" value="Tubby C-terminal domain-like"/>
    <property type="match status" value="1"/>
</dbReference>
<accession>A0A6A4PW84</accession>
<dbReference type="Pfam" id="PF04525">
    <property type="entry name" value="LOR"/>
    <property type="match status" value="1"/>
</dbReference>
<evidence type="ECO:0000313" key="2">
    <source>
        <dbReference type="EMBL" id="KAE9605798.1"/>
    </source>
</evidence>